<dbReference type="KEGG" id="tsu:Tresu_2556"/>
<dbReference type="CDD" id="cd04465">
    <property type="entry name" value="S1_RPS1_repeat_ec2_hs2"/>
    <property type="match status" value="1"/>
</dbReference>
<dbReference type="GO" id="GO:0003729">
    <property type="term" value="F:mRNA binding"/>
    <property type="evidence" value="ECO:0007669"/>
    <property type="project" value="TreeGrafter"/>
</dbReference>
<proteinExistence type="inferred from homology"/>
<dbReference type="PANTHER" id="PTHR10724">
    <property type="entry name" value="30S RIBOSOMAL PROTEIN S1"/>
    <property type="match status" value="1"/>
</dbReference>
<feature type="domain" description="S1 motif" evidence="5">
    <location>
        <begin position="8"/>
        <end position="72"/>
    </location>
</feature>
<dbReference type="InterPro" id="IPR035104">
    <property type="entry name" value="Ribosomal_protein_S1-like"/>
</dbReference>
<evidence type="ECO:0000256" key="4">
    <source>
        <dbReference type="SAM" id="MobiDB-lite"/>
    </source>
</evidence>
<evidence type="ECO:0000256" key="2">
    <source>
        <dbReference type="ARBA" id="ARBA00022980"/>
    </source>
</evidence>
<keyword evidence="2" id="KW-0689">Ribosomal protein</keyword>
<dbReference type="HOGENOM" id="CLU_015805_4_0_12"/>
<dbReference type="GO" id="GO:0003735">
    <property type="term" value="F:structural constituent of ribosome"/>
    <property type="evidence" value="ECO:0007669"/>
    <property type="project" value="TreeGrafter"/>
</dbReference>
<keyword evidence="3" id="KW-0687">Ribonucleoprotein</keyword>
<dbReference type="EMBL" id="CP002631">
    <property type="protein sequence ID" value="AEB15418.1"/>
    <property type="molecule type" value="Genomic_DNA"/>
</dbReference>
<feature type="region of interest" description="Disordered" evidence="4">
    <location>
        <begin position="337"/>
        <end position="357"/>
    </location>
</feature>
<evidence type="ECO:0000313" key="6">
    <source>
        <dbReference type="EMBL" id="AEB15418.1"/>
    </source>
</evidence>
<feature type="domain" description="S1 motif" evidence="5">
    <location>
        <begin position="90"/>
        <end position="156"/>
    </location>
</feature>
<protein>
    <submittedName>
        <fullName evidence="6">RNA binding S1 domain protein</fullName>
    </submittedName>
</protein>
<dbReference type="GO" id="GO:0006412">
    <property type="term" value="P:translation"/>
    <property type="evidence" value="ECO:0007669"/>
    <property type="project" value="TreeGrafter"/>
</dbReference>
<dbReference type="Pfam" id="PF00575">
    <property type="entry name" value="S1"/>
    <property type="match status" value="4"/>
</dbReference>
<accession>F2NXS4</accession>
<dbReference type="PANTHER" id="PTHR10724:SF7">
    <property type="entry name" value="SMALL RIBOSOMAL SUBUNIT PROTEIN BS1C"/>
    <property type="match status" value="1"/>
</dbReference>
<dbReference type="eggNOG" id="COG0539">
    <property type="taxonomic scope" value="Bacteria"/>
</dbReference>
<dbReference type="Gene3D" id="2.40.50.140">
    <property type="entry name" value="Nucleic acid-binding proteins"/>
    <property type="match status" value="4"/>
</dbReference>
<dbReference type="InterPro" id="IPR050437">
    <property type="entry name" value="Ribos_protein_bS1-like"/>
</dbReference>
<reference evidence="6 7" key="1">
    <citation type="journal article" date="2011" name="Stand. Genomic Sci.">
        <title>Complete genome sequence of Treponema succinifaciens type strain (6091).</title>
        <authorList>
            <person name="Han C."/>
            <person name="Gronow S."/>
            <person name="Teshima H."/>
            <person name="Lapidus A."/>
            <person name="Nolan M."/>
            <person name="Lucas S."/>
            <person name="Hammon N."/>
            <person name="Deshpande S."/>
            <person name="Cheng J.F."/>
            <person name="Zeytun A."/>
            <person name="Tapia R."/>
            <person name="Goodwin L."/>
            <person name="Pitluck S."/>
            <person name="Liolios K."/>
            <person name="Pagani I."/>
            <person name="Ivanova N."/>
            <person name="Mavromatis K."/>
            <person name="Mikhailova N."/>
            <person name="Huntemann M."/>
            <person name="Pati A."/>
            <person name="Chen A."/>
            <person name="Palaniappan K."/>
            <person name="Land M."/>
            <person name="Hauser L."/>
            <person name="Brambilla E.M."/>
            <person name="Rohde M."/>
            <person name="Goker M."/>
            <person name="Woyke T."/>
            <person name="Bristow J."/>
            <person name="Eisen J.A."/>
            <person name="Markowitz V."/>
            <person name="Hugenholtz P."/>
            <person name="Kyrpides N.C."/>
            <person name="Klenk H.P."/>
            <person name="Detter J.C."/>
        </authorList>
    </citation>
    <scope>NUCLEOTIDE SEQUENCE [LARGE SCALE GENOMIC DNA]</scope>
    <source>
        <strain evidence="7">ATCC 33096 / DSM 2489 / 6091</strain>
    </source>
</reference>
<evidence type="ECO:0000259" key="5">
    <source>
        <dbReference type="PROSITE" id="PS50126"/>
    </source>
</evidence>
<dbReference type="InterPro" id="IPR003029">
    <property type="entry name" value="S1_domain"/>
</dbReference>
<feature type="domain" description="S1 motif" evidence="5">
    <location>
        <begin position="177"/>
        <end position="245"/>
    </location>
</feature>
<evidence type="ECO:0000313" key="7">
    <source>
        <dbReference type="Proteomes" id="UP000006852"/>
    </source>
</evidence>
<dbReference type="InterPro" id="IPR012340">
    <property type="entry name" value="NA-bd_OB-fold"/>
</dbReference>
<dbReference type="AlphaFoldDB" id="F2NXS4"/>
<comment type="similarity">
    <text evidence="1">Belongs to the bacterial ribosomal protein bS1 family.</text>
</comment>
<name>F2NXS4_TRES6</name>
<reference evidence="7" key="2">
    <citation type="submission" date="2011-04" db="EMBL/GenBank/DDBJ databases">
        <title>The complete genome of chromosome of Treponema succinifaciens DSM 2489.</title>
        <authorList>
            <person name="Lucas S."/>
            <person name="Copeland A."/>
            <person name="Lapidus A."/>
            <person name="Bruce D."/>
            <person name="Goodwin L."/>
            <person name="Pitluck S."/>
            <person name="Peters L."/>
            <person name="Kyrpides N."/>
            <person name="Mavromatis K."/>
            <person name="Ivanova N."/>
            <person name="Ovchinnikova G."/>
            <person name="Teshima H."/>
            <person name="Detter J.C."/>
            <person name="Tapia R."/>
            <person name="Han C."/>
            <person name="Land M."/>
            <person name="Hauser L."/>
            <person name="Markowitz V."/>
            <person name="Cheng J.-F."/>
            <person name="Hugenholtz P."/>
            <person name="Woyke T."/>
            <person name="Wu D."/>
            <person name="Gronow S."/>
            <person name="Wellnitz S."/>
            <person name="Brambilla E."/>
            <person name="Klenk H.-P."/>
            <person name="Eisen J.A."/>
        </authorList>
    </citation>
    <scope>NUCLEOTIDE SEQUENCE [LARGE SCALE GENOMIC DNA]</scope>
    <source>
        <strain evidence="7">ATCC 33096 / DSM 2489 / 6091</strain>
    </source>
</reference>
<feature type="domain" description="S1 motif" evidence="5">
    <location>
        <begin position="262"/>
        <end position="331"/>
    </location>
</feature>
<organism evidence="6 7">
    <name type="scientific">Treponema succinifaciens (strain ATCC 33096 / DSM 2489 / 6091)</name>
    <dbReference type="NCBI Taxonomy" id="869209"/>
    <lineage>
        <taxon>Bacteria</taxon>
        <taxon>Pseudomonadati</taxon>
        <taxon>Spirochaetota</taxon>
        <taxon>Spirochaetia</taxon>
        <taxon>Spirochaetales</taxon>
        <taxon>Treponemataceae</taxon>
        <taxon>Treponema</taxon>
    </lineage>
</organism>
<keyword evidence="7" id="KW-1185">Reference proteome</keyword>
<dbReference type="SUPFAM" id="SSF50249">
    <property type="entry name" value="Nucleic acid-binding proteins"/>
    <property type="match status" value="4"/>
</dbReference>
<dbReference type="STRING" id="869209.Tresu_2556"/>
<gene>
    <name evidence="6" type="ordered locus">Tresu_2556</name>
</gene>
<evidence type="ECO:0000256" key="1">
    <source>
        <dbReference type="ARBA" id="ARBA00006767"/>
    </source>
</evidence>
<dbReference type="Proteomes" id="UP000006852">
    <property type="component" value="Chromosome"/>
</dbReference>
<dbReference type="PROSITE" id="PS50126">
    <property type="entry name" value="S1"/>
    <property type="match status" value="4"/>
</dbReference>
<dbReference type="RefSeq" id="WP_013702668.1">
    <property type="nucleotide sequence ID" value="NC_015385.1"/>
</dbReference>
<dbReference type="OrthoDB" id="9804077at2"/>
<dbReference type="SMART" id="SM00316">
    <property type="entry name" value="S1"/>
    <property type="match status" value="4"/>
</dbReference>
<dbReference type="GeneID" id="302999668"/>
<sequence length="365" mass="40495">MKNLYEQGQMIETTVAAISNDTVFIDLGLKSEGFVNKSEFCDENGNCSIKEGNKIKVYFLGGKNEELHFTTKLAGQNAGKSVLENAFKNGIPVEGHVTKEIKGGFEVMIGTSRAFCPYSQMGYRQKKEPAEYVGEHLAFKIQEFKNDGKNIVLSNRAILEEQANAELDQLSKKYTEGMTVNGKVKSIESYGAFIDLNGFQALLPVSEISHARIKNVSDVLKVGQEITAKIIKADWQHEKVSLSTKELEADPWDNVKKDFPAGTKIEGTISRVTDFGIFVNIASGIDGLVHISKLNVERNTNLKKIYKPGEKFPVIVEKVDSEEKRISLAPVVSNEEQDNAAEYLSSHKDDDDGETYNPFAALLKK</sequence>
<dbReference type="PRINTS" id="PR00681">
    <property type="entry name" value="RIBOSOMALS1"/>
</dbReference>
<evidence type="ECO:0000256" key="3">
    <source>
        <dbReference type="ARBA" id="ARBA00023274"/>
    </source>
</evidence>